<keyword evidence="3" id="KW-1185">Reference proteome</keyword>
<evidence type="ECO:0000313" key="3">
    <source>
        <dbReference type="Proteomes" id="UP001448207"/>
    </source>
</evidence>
<dbReference type="EMBL" id="JBCLYO010000034">
    <property type="protein sequence ID" value="KAL0075830.1"/>
    <property type="molecule type" value="Genomic_DNA"/>
</dbReference>
<feature type="transmembrane region" description="Helical" evidence="1">
    <location>
        <begin position="12"/>
        <end position="45"/>
    </location>
</feature>
<sequence>MEWGREIDKVRLRWLIIYICVCVCVCVSVPTSLFSFSLLCMSYLLVNLCQILYYVTLFIYSSLYPFDFYIQ</sequence>
<proteinExistence type="predicted"/>
<comment type="caution">
    <text evidence="2">The sequence shown here is derived from an EMBL/GenBank/DDBJ whole genome shotgun (WGS) entry which is preliminary data.</text>
</comment>
<keyword evidence="1" id="KW-0472">Membrane</keyword>
<dbReference type="Proteomes" id="UP001448207">
    <property type="component" value="Unassembled WGS sequence"/>
</dbReference>
<evidence type="ECO:0000256" key="1">
    <source>
        <dbReference type="SAM" id="Phobius"/>
    </source>
</evidence>
<keyword evidence="1" id="KW-0812">Transmembrane</keyword>
<reference evidence="2 3" key="1">
    <citation type="submission" date="2024-04" db="EMBL/GenBank/DDBJ databases">
        <title>Symmetric and asymmetric DNA N6-adenine methylation regulates different biological responses in Mucorales.</title>
        <authorList>
            <consortium name="Lawrence Berkeley National Laboratory"/>
            <person name="Lax C."/>
            <person name="Mondo S.J."/>
            <person name="Osorio-Concepcion M."/>
            <person name="Muszewska A."/>
            <person name="Corrochano-Luque M."/>
            <person name="Gutierrez G."/>
            <person name="Riley R."/>
            <person name="Lipzen A."/>
            <person name="Guo J."/>
            <person name="Hundley H."/>
            <person name="Amirebrahimi M."/>
            <person name="Ng V."/>
            <person name="Lorenzo-Gutierrez D."/>
            <person name="Binder U."/>
            <person name="Yang J."/>
            <person name="Song Y."/>
            <person name="Canovas D."/>
            <person name="Navarro E."/>
            <person name="Freitag M."/>
            <person name="Gabaldon T."/>
            <person name="Grigoriev I.V."/>
            <person name="Corrochano L.M."/>
            <person name="Nicolas F.E."/>
            <person name="Garre V."/>
        </authorList>
    </citation>
    <scope>NUCLEOTIDE SEQUENCE [LARGE SCALE GENOMIC DNA]</scope>
    <source>
        <strain evidence="2 3">L51</strain>
    </source>
</reference>
<accession>A0ABR3AJG9</accession>
<feature type="transmembrane region" description="Helical" evidence="1">
    <location>
        <begin position="51"/>
        <end position="70"/>
    </location>
</feature>
<protein>
    <submittedName>
        <fullName evidence="2">Uncharacterized protein</fullName>
    </submittedName>
</protein>
<gene>
    <name evidence="2" type="ORF">J3Q64DRAFT_1774321</name>
</gene>
<evidence type="ECO:0000313" key="2">
    <source>
        <dbReference type="EMBL" id="KAL0075830.1"/>
    </source>
</evidence>
<keyword evidence="1" id="KW-1133">Transmembrane helix</keyword>
<name>A0ABR3AJG9_PHYBL</name>
<organism evidence="2 3">
    <name type="scientific">Phycomyces blakesleeanus</name>
    <dbReference type="NCBI Taxonomy" id="4837"/>
    <lineage>
        <taxon>Eukaryota</taxon>
        <taxon>Fungi</taxon>
        <taxon>Fungi incertae sedis</taxon>
        <taxon>Mucoromycota</taxon>
        <taxon>Mucoromycotina</taxon>
        <taxon>Mucoromycetes</taxon>
        <taxon>Mucorales</taxon>
        <taxon>Phycomycetaceae</taxon>
        <taxon>Phycomyces</taxon>
    </lineage>
</organism>